<feature type="transmembrane region" description="Helical" evidence="8">
    <location>
        <begin position="2201"/>
        <end position="2225"/>
    </location>
</feature>
<name>A0A812QDQ5_9DINO</name>
<dbReference type="Pfam" id="PF08379">
    <property type="entry name" value="Bact_transglu_N"/>
    <property type="match status" value="1"/>
</dbReference>
<comment type="similarity">
    <text evidence="2">Belongs to the autoinducer-2 exporter (AI-2E) (TC 2.A.86) family.</text>
</comment>
<evidence type="ECO:0000256" key="5">
    <source>
        <dbReference type="ARBA" id="ARBA00022989"/>
    </source>
</evidence>
<dbReference type="Pfam" id="PF11168">
    <property type="entry name" value="DUF2955"/>
    <property type="match status" value="1"/>
</dbReference>
<feature type="transmembrane region" description="Helical" evidence="8">
    <location>
        <begin position="1995"/>
        <end position="2023"/>
    </location>
</feature>
<feature type="transmembrane region" description="Helical" evidence="8">
    <location>
        <begin position="1927"/>
        <end position="1949"/>
    </location>
</feature>
<feature type="transmembrane region" description="Helical" evidence="8">
    <location>
        <begin position="891"/>
        <end position="918"/>
    </location>
</feature>
<dbReference type="PRINTS" id="PR00359">
    <property type="entry name" value="BP450"/>
</dbReference>
<dbReference type="SUPFAM" id="SSF48264">
    <property type="entry name" value="Cytochrome P450"/>
    <property type="match status" value="1"/>
</dbReference>
<feature type="transmembrane region" description="Helical" evidence="8">
    <location>
        <begin position="1877"/>
        <end position="1895"/>
    </location>
</feature>
<dbReference type="PANTHER" id="PTHR46696:SF1">
    <property type="entry name" value="CYTOCHROME P450 YJIB-RELATED"/>
    <property type="match status" value="1"/>
</dbReference>
<keyword evidence="6 8" id="KW-0472">Membrane</keyword>
<comment type="subcellular location">
    <subcellularLocation>
        <location evidence="1">Membrane</location>
        <topology evidence="1">Multi-pass membrane protein</topology>
    </subcellularLocation>
</comment>
<feature type="transmembrane region" description="Helical" evidence="8">
    <location>
        <begin position="961"/>
        <end position="991"/>
    </location>
</feature>
<evidence type="ECO:0000313" key="11">
    <source>
        <dbReference type="Proteomes" id="UP000601435"/>
    </source>
</evidence>
<organism evidence="10 11">
    <name type="scientific">Symbiodinium necroappetens</name>
    <dbReference type="NCBI Taxonomy" id="1628268"/>
    <lineage>
        <taxon>Eukaryota</taxon>
        <taxon>Sar</taxon>
        <taxon>Alveolata</taxon>
        <taxon>Dinophyceae</taxon>
        <taxon>Suessiales</taxon>
        <taxon>Symbiodiniaceae</taxon>
        <taxon>Symbiodinium</taxon>
    </lineage>
</organism>
<dbReference type="Pfam" id="PF01594">
    <property type="entry name" value="AI-2E_transport"/>
    <property type="match status" value="1"/>
</dbReference>
<dbReference type="InterPro" id="IPR003423">
    <property type="entry name" value="OMP_efflux"/>
</dbReference>
<keyword evidence="11" id="KW-1185">Reference proteome</keyword>
<gene>
    <name evidence="10" type="primary">linC</name>
    <name evidence="10" type="ORF">SNEC2469_LOCUS9721</name>
</gene>
<dbReference type="GO" id="GO:0016705">
    <property type="term" value="F:oxidoreductase activity, acting on paired donors, with incorporation or reduction of molecular oxygen"/>
    <property type="evidence" value="ECO:0007669"/>
    <property type="project" value="InterPro"/>
</dbReference>
<dbReference type="CDD" id="cd11033">
    <property type="entry name" value="CYP142-like"/>
    <property type="match status" value="1"/>
</dbReference>
<dbReference type="Gene3D" id="1.10.630.10">
    <property type="entry name" value="Cytochrome P450"/>
    <property type="match status" value="1"/>
</dbReference>
<dbReference type="Pfam" id="PF00067">
    <property type="entry name" value="p450"/>
    <property type="match status" value="1"/>
</dbReference>
<dbReference type="GO" id="GO:0004497">
    <property type="term" value="F:monooxygenase activity"/>
    <property type="evidence" value="ECO:0007669"/>
    <property type="project" value="InterPro"/>
</dbReference>
<dbReference type="InterPro" id="IPR036396">
    <property type="entry name" value="Cyt_P450_sf"/>
</dbReference>
<comment type="caution">
    <text evidence="10">The sequence shown here is derived from an EMBL/GenBank/DDBJ whole genome shotgun (WGS) entry which is preliminary data.</text>
</comment>
<feature type="transmembrane region" description="Helical" evidence="8">
    <location>
        <begin position="925"/>
        <end position="941"/>
    </location>
</feature>
<dbReference type="Gene3D" id="1.10.287.70">
    <property type="match status" value="1"/>
</dbReference>
<sequence length="2301" mass="250680">MLLRPRVGHDIRIESSRLDVSPNVNRLFWHRDAQSNSVAIATFSGLGDHLKISSEVVIEHYDDDQTIVELDIDALTYPFQYDAMERAELFPYMQPVFTQADEEVRGWVKSFWVGGQSPNTFELIDRINKAVNYQITYNVREEFGVQRPFETLSSGTGSCRDLATLFLEGCRHLGFAARFVSGYLYAPDLPDASASTHAWAEVYLPGAGWCGFDSTTGTRVGSDHIAVAVARHPETVPPVAGSYAGNAQATLQVLSGYKFDWENGVMSESIQVPENESLADLNPADPKLFSEERILPFFKQMRAEQPVHYCKDSPYGPFWSVTRYKDIMAVDKNHQEFSSDAHYGGIMIDDDIVGDVNGDFFVQSFITMDPPEHGPQRKAVSKIVAPGSLASFEGLIRERTQTLLDSLPVGEEFDWVDSVSIELTTMMLASLFDFPFEDRRLLTRWSDVTTAEADSPIVGSQEQRIAELMECLTYFKRLKEARRDGPPNFDLVTMLAQDAVTADQPDSQFLGNLMLLIVGGNDTTRNTMSASINAFNQYPEQLELLRARPELINNMVSEVVRWQTPLSHMRRTAVVDTNIGAQPVKKGDKVVMWYYSGNRDESVFANADTFDITRENARSTISFGFGLHRCLGMRLAEMQMRILWEEILKRWQRIEIVGEVERVESNFVNGYAKMPVFAPFASVAGLGLILAVALYPLHRSLAARMGGRQGLAATVMVISGLLLLGAPTVILGGSLAGQANQLYTDIESGTLKVPVPSEGVQNWPVVGERLYAGWDSAAEDLQGFVETNHTKIRDLSRWAVATAAGTVGAILAFLGSLIVAGIIMAFGESGSAAMRRIFSRLSGPDRGPRLQTLSTATIRSVATGVVGVAFIQALLLGIGFMLAGIPAPGVLALIALFLGILQVPALVVSIPAIAYLWWAGGDDGTLINVLLTIYLVIATLADNVLKPILLGRGVEAPMPVILIGALGGMVSFGMIGLFTGPVVLAVGYVVFMGWVDGASAETGLFLPLLLLAAACTTLGPDYEEPEVAWLSDWQTDLYGQIDNTDQQNRLDLRFWWQLFDDPTLNQLIAVARRDNPTMHIAGLRILESRAALGIAGSTRYPQLQQIGATVTGVNSDKSGGIVEDRSQSLTAYQTDFRVGWELDFWGRFQRSIEAADAVFLASITSHHDLQVLLSAQVAELYFNYLTIAQRIEIARNNAARQERSFTITQKLFTAGQGSELDLQQAKTQQLATLSTIPELESALIQVRNALSVLLGRPPGEIAELAGMVQALPDTAALSISEIPAQMLLRRPDIRNAAWQVAAQSAQIGVAKADYYPAISLFGSIGWSGDSLSATADTTQLAVGPSLTWNVFDYGRIRNNVRLQDARLQQTIESFQNSVLLAAREIDDAAIKVVKTAEQEIILKQALQAAERSLELASTRYQEGYADFQRVLDAQRALFSQADRYLVVRGAHLNAITQLYKAFGGGWVDMPIDTLIPESTRQQMRERTKWGELLDAQLPAPVAAPQEGGGDAGTAVKRGGAGVAIVILLSLLWYLAADRFTPYTTQVREGDRLFEIDPSQYQIALDRARSDLENTGRQVSAGNASVAAARAKLRAAEANALKARQDLNRLTRLYEEDPGTISVRRLEISQASLEQADAQVTAAEADIRRAIESMGGDDDNNTLLKTALVGVEKAQLDLANTVVQASTDGIITNLRAEVGQFAGTGTPVLTLVAIHDVWINAEFTENNLGNIGVGTPVEILFDVLPGEVFRGQIRSVGLGVSAGREPQPGTLPTVQNDRDWLRQSQRFPVIIGFDPEQHPSLRRQLRLGGQASVMAYSEGHGSRLMMPVAARRTCRIAGVVALATAVAYGIGMPLPYLAPLMAFMLTANPAPPPGLKGLVGLVVAVAATLSTGLLMIPLLLNYPVTAVLIIAVGLYLSSIISLEKGKGPVGVLLAAGLTMIPAAGMVDYSLATAVIQALLLGISIAMVSQWLVYPFFPEDPGTAKPIVPVASEHARWLALRATLIVLLPVMLAFTNPALYLATILKGLFLAQQGTEISARVAGRELLGSTIVAGCFAIAFWFALQISPTLWFFTLWMLLFAGYGAAKFYGALFSQYTPAFWQNVVVTMLILLGPAVEDSANGKDVYQAFAVRLGLFIAVTLYAWLAIVALEWLRNLMLENLLIGLLTMTVCLLLQALLMTAALRHYTSHESMVNSPSGWTTLVVISVIMILLVLGNLGQLFIWALVFQFLGEFTTLSEAVYHSAVNFATLGYGDIVMSERYRLLGPLEAINGVLMIGVSTAALITTFQDALRKTFQARHSGGR</sequence>
<dbReference type="InterPro" id="IPR013099">
    <property type="entry name" value="K_chnl_dom"/>
</dbReference>
<dbReference type="GO" id="GO:0020037">
    <property type="term" value="F:heme binding"/>
    <property type="evidence" value="ECO:0007669"/>
    <property type="project" value="InterPro"/>
</dbReference>
<dbReference type="Gene3D" id="3.10.620.30">
    <property type="match status" value="1"/>
</dbReference>
<feature type="transmembrane region" description="Helical" evidence="8">
    <location>
        <begin position="2068"/>
        <end position="2090"/>
    </location>
</feature>
<feature type="transmembrane region" description="Helical" evidence="8">
    <location>
        <begin position="2126"/>
        <end position="2148"/>
    </location>
</feature>
<dbReference type="Pfam" id="PF01841">
    <property type="entry name" value="Transglut_core"/>
    <property type="match status" value="1"/>
</dbReference>
<dbReference type="SMART" id="SM00460">
    <property type="entry name" value="TGc"/>
    <property type="match status" value="1"/>
</dbReference>
<evidence type="ECO:0000256" key="4">
    <source>
        <dbReference type="ARBA" id="ARBA00022692"/>
    </source>
</evidence>
<evidence type="ECO:0000256" key="6">
    <source>
        <dbReference type="ARBA" id="ARBA00023136"/>
    </source>
</evidence>
<feature type="transmembrane region" description="Helical" evidence="8">
    <location>
        <begin position="1902"/>
        <end position="1921"/>
    </location>
</feature>
<evidence type="ECO:0000256" key="1">
    <source>
        <dbReference type="ARBA" id="ARBA00004141"/>
    </source>
</evidence>
<feature type="transmembrane region" description="Helical" evidence="8">
    <location>
        <begin position="2267"/>
        <end position="2285"/>
    </location>
</feature>
<dbReference type="InterPro" id="IPR017972">
    <property type="entry name" value="Cyt_P450_CS"/>
</dbReference>
<feature type="transmembrane region" description="Helical" evidence="8">
    <location>
        <begin position="861"/>
        <end position="885"/>
    </location>
</feature>
<dbReference type="OrthoDB" id="3945418at2759"/>
<dbReference type="InterPro" id="IPR010131">
    <property type="entry name" value="MdtP/NodT-like"/>
</dbReference>
<feature type="domain" description="Transglutaminase-like" evidence="9">
    <location>
        <begin position="151"/>
        <end position="216"/>
    </location>
</feature>
<keyword evidence="5 8" id="KW-1133">Transmembrane helix</keyword>
<feature type="transmembrane region" description="Helical" evidence="8">
    <location>
        <begin position="2097"/>
        <end position="2114"/>
    </location>
</feature>
<dbReference type="InterPro" id="IPR022604">
    <property type="entry name" value="DUF2955"/>
</dbReference>
<feature type="transmembrane region" description="Helical" evidence="8">
    <location>
        <begin position="1518"/>
        <end position="1535"/>
    </location>
</feature>
<feature type="transmembrane region" description="Helical" evidence="8">
    <location>
        <begin position="798"/>
        <end position="826"/>
    </location>
</feature>
<evidence type="ECO:0000256" key="3">
    <source>
        <dbReference type="ARBA" id="ARBA00010617"/>
    </source>
</evidence>
<feature type="transmembrane region" description="Helical" evidence="8">
    <location>
        <begin position="1835"/>
        <end position="1857"/>
    </location>
</feature>
<feature type="transmembrane region" description="Helical" evidence="8">
    <location>
        <begin position="1956"/>
        <end position="1975"/>
    </location>
</feature>
<evidence type="ECO:0000256" key="2">
    <source>
        <dbReference type="ARBA" id="ARBA00009773"/>
    </source>
</evidence>
<comment type="similarity">
    <text evidence="3">Belongs to the cytochrome P450 family.</text>
</comment>
<feature type="coiled-coil region" evidence="7">
    <location>
        <begin position="1585"/>
        <end position="1652"/>
    </location>
</feature>
<dbReference type="Gene3D" id="1.20.1600.10">
    <property type="entry name" value="Outer membrane efflux proteins (OEP)"/>
    <property type="match status" value="1"/>
</dbReference>
<evidence type="ECO:0000256" key="7">
    <source>
        <dbReference type="SAM" id="Coils"/>
    </source>
</evidence>
<dbReference type="Gene3D" id="2.40.30.170">
    <property type="match status" value="1"/>
</dbReference>
<dbReference type="SUPFAM" id="SSF111369">
    <property type="entry name" value="HlyD-like secretion proteins"/>
    <property type="match status" value="1"/>
</dbReference>
<accession>A0A812QDQ5</accession>
<dbReference type="Proteomes" id="UP000601435">
    <property type="component" value="Unassembled WGS sequence"/>
</dbReference>
<dbReference type="InterPro" id="IPR038765">
    <property type="entry name" value="Papain-like_cys_pep_sf"/>
</dbReference>
<dbReference type="PROSITE" id="PS00086">
    <property type="entry name" value="CYTOCHROME_P450"/>
    <property type="match status" value="1"/>
</dbReference>
<dbReference type="GO" id="GO:0005506">
    <property type="term" value="F:iron ion binding"/>
    <property type="evidence" value="ECO:0007669"/>
    <property type="project" value="InterPro"/>
</dbReference>
<feature type="transmembrane region" description="Helical" evidence="8">
    <location>
        <begin position="710"/>
        <end position="730"/>
    </location>
</feature>
<protein>
    <submittedName>
        <fullName evidence="10">LinC protein</fullName>
    </submittedName>
</protein>
<dbReference type="PANTHER" id="PTHR46696">
    <property type="entry name" value="P450, PUTATIVE (EUROFUNG)-RELATED"/>
    <property type="match status" value="1"/>
</dbReference>
<dbReference type="EMBL" id="CAJNJA010015696">
    <property type="protein sequence ID" value="CAE7366072.1"/>
    <property type="molecule type" value="Genomic_DNA"/>
</dbReference>
<proteinExistence type="inferred from homology"/>
<dbReference type="GO" id="GO:0015562">
    <property type="term" value="F:efflux transmembrane transporter activity"/>
    <property type="evidence" value="ECO:0007669"/>
    <property type="project" value="InterPro"/>
</dbReference>
<dbReference type="Pfam" id="PF07885">
    <property type="entry name" value="Ion_trans_2"/>
    <property type="match status" value="1"/>
</dbReference>
<dbReference type="InterPro" id="IPR002931">
    <property type="entry name" value="Transglutaminase-like"/>
</dbReference>
<feature type="transmembrane region" description="Helical" evidence="8">
    <location>
        <begin position="2044"/>
        <end position="2062"/>
    </location>
</feature>
<dbReference type="Gene3D" id="2.20.200.10">
    <property type="entry name" value="Outer membrane efflux proteins (OEP)"/>
    <property type="match status" value="1"/>
</dbReference>
<evidence type="ECO:0000313" key="10">
    <source>
        <dbReference type="EMBL" id="CAE7366072.1"/>
    </source>
</evidence>
<dbReference type="SUPFAM" id="SSF54001">
    <property type="entry name" value="Cysteine proteinases"/>
    <property type="match status" value="1"/>
</dbReference>
<dbReference type="InterPro" id="IPR002397">
    <property type="entry name" value="Cyt_P450_B"/>
</dbReference>
<feature type="transmembrane region" description="Helical" evidence="8">
    <location>
        <begin position="2160"/>
        <end position="2181"/>
    </location>
</feature>
<dbReference type="SUPFAM" id="SSF56954">
    <property type="entry name" value="Outer membrane efflux proteins (OEP)"/>
    <property type="match status" value="1"/>
</dbReference>
<dbReference type="InterPro" id="IPR002549">
    <property type="entry name" value="AI-2E-like"/>
</dbReference>
<dbReference type="Gene3D" id="1.10.287.470">
    <property type="entry name" value="Helix hairpin bin"/>
    <property type="match status" value="1"/>
</dbReference>
<dbReference type="GO" id="GO:0016020">
    <property type="term" value="C:membrane"/>
    <property type="evidence" value="ECO:0007669"/>
    <property type="project" value="UniProtKB-SubCell"/>
</dbReference>
<keyword evidence="7" id="KW-0175">Coiled coil</keyword>
<keyword evidence="4 8" id="KW-0812">Transmembrane</keyword>
<dbReference type="Pfam" id="PF02321">
    <property type="entry name" value="OEP"/>
    <property type="match status" value="2"/>
</dbReference>
<evidence type="ECO:0000259" key="9">
    <source>
        <dbReference type="SMART" id="SM00460"/>
    </source>
</evidence>
<reference evidence="10" key="1">
    <citation type="submission" date="2021-02" db="EMBL/GenBank/DDBJ databases">
        <authorList>
            <person name="Dougan E. K."/>
            <person name="Rhodes N."/>
            <person name="Thang M."/>
            <person name="Chan C."/>
        </authorList>
    </citation>
    <scope>NUCLEOTIDE SEQUENCE</scope>
</reference>
<dbReference type="NCBIfam" id="TIGR01845">
    <property type="entry name" value="outer_NodT"/>
    <property type="match status" value="1"/>
</dbReference>
<evidence type="ECO:0000256" key="8">
    <source>
        <dbReference type="SAM" id="Phobius"/>
    </source>
</evidence>
<dbReference type="InterPro" id="IPR013589">
    <property type="entry name" value="Bac_transglu_N"/>
</dbReference>
<dbReference type="SUPFAM" id="SSF81324">
    <property type="entry name" value="Voltage-gated potassium channels"/>
    <property type="match status" value="1"/>
</dbReference>
<dbReference type="InterPro" id="IPR001128">
    <property type="entry name" value="Cyt_P450"/>
</dbReference>
<feature type="transmembrane region" description="Helical" evidence="8">
    <location>
        <begin position="676"/>
        <end position="698"/>
    </location>
</feature>